<comment type="caution">
    <text evidence="1">The sequence shown here is derived from an EMBL/GenBank/DDBJ whole genome shotgun (WGS) entry which is preliminary data.</text>
</comment>
<gene>
    <name evidence="1" type="ORF">J2I47_11930</name>
</gene>
<keyword evidence="2" id="KW-1185">Reference proteome</keyword>
<sequence length="132" mass="15076">MKTSYFVLFIVLGCSIGCRKIDEPAPNALYKRWKDEKADVYITFLREGVVLYGKDSTYTNCCPQLRFFRTGVNRLIFKGVAERPIPVQLKYGGCPIRCGTPAYTDWEIVSITSNRMVLDAEYRGRQTYIAAP</sequence>
<evidence type="ECO:0000313" key="1">
    <source>
        <dbReference type="EMBL" id="MBO0937256.1"/>
    </source>
</evidence>
<name>A0A939K5H9_9BACT</name>
<evidence type="ECO:0000313" key="2">
    <source>
        <dbReference type="Proteomes" id="UP000664034"/>
    </source>
</evidence>
<proteinExistence type="predicted"/>
<accession>A0A939K5H9</accession>
<organism evidence="1 2">
    <name type="scientific">Fibrella rubiginis</name>
    <dbReference type="NCBI Taxonomy" id="2817060"/>
    <lineage>
        <taxon>Bacteria</taxon>
        <taxon>Pseudomonadati</taxon>
        <taxon>Bacteroidota</taxon>
        <taxon>Cytophagia</taxon>
        <taxon>Cytophagales</taxon>
        <taxon>Spirosomataceae</taxon>
        <taxon>Fibrella</taxon>
    </lineage>
</organism>
<dbReference type="AlphaFoldDB" id="A0A939K5H9"/>
<dbReference type="RefSeq" id="WP_207364807.1">
    <property type="nucleotide sequence ID" value="NZ_JAFMYV010000005.1"/>
</dbReference>
<reference evidence="1" key="1">
    <citation type="submission" date="2021-03" db="EMBL/GenBank/DDBJ databases">
        <title>Fibrella sp. HMF5335 genome sequencing and assembly.</title>
        <authorList>
            <person name="Kang H."/>
            <person name="Kim H."/>
            <person name="Bae S."/>
            <person name="Joh K."/>
        </authorList>
    </citation>
    <scope>NUCLEOTIDE SEQUENCE</scope>
    <source>
        <strain evidence="1">HMF5335</strain>
    </source>
</reference>
<dbReference type="EMBL" id="JAFMYV010000005">
    <property type="protein sequence ID" value="MBO0937256.1"/>
    <property type="molecule type" value="Genomic_DNA"/>
</dbReference>
<protein>
    <submittedName>
        <fullName evidence="1">Uncharacterized protein</fullName>
    </submittedName>
</protein>
<dbReference type="Proteomes" id="UP000664034">
    <property type="component" value="Unassembled WGS sequence"/>
</dbReference>